<dbReference type="InterPro" id="IPR037523">
    <property type="entry name" value="VOC_core"/>
</dbReference>
<evidence type="ECO:0000313" key="7">
    <source>
        <dbReference type="Proteomes" id="UP001055117"/>
    </source>
</evidence>
<dbReference type="InterPro" id="IPR004360">
    <property type="entry name" value="Glyas_Fos-R_dOase_dom"/>
</dbReference>
<evidence type="ECO:0000313" key="6">
    <source>
        <dbReference type="EMBL" id="GJD46506.1"/>
    </source>
</evidence>
<dbReference type="InterPro" id="IPR000335">
    <property type="entry name" value="Bleomycin-R"/>
</dbReference>
<dbReference type="SUPFAM" id="SSF54593">
    <property type="entry name" value="Glyoxalase/Bleomycin resistance protein/Dihydroxybiphenyl dioxygenase"/>
    <property type="match status" value="1"/>
</dbReference>
<dbReference type="InterPro" id="IPR029068">
    <property type="entry name" value="Glyas_Bleomycin-R_OHBP_Dase"/>
</dbReference>
<dbReference type="Pfam" id="PF00903">
    <property type="entry name" value="Glyoxalase"/>
    <property type="match status" value="1"/>
</dbReference>
<evidence type="ECO:0000256" key="4">
    <source>
        <dbReference type="SAM" id="MobiDB-lite"/>
    </source>
</evidence>
<evidence type="ECO:0000259" key="5">
    <source>
        <dbReference type="PROSITE" id="PS51819"/>
    </source>
</evidence>
<protein>
    <recommendedName>
        <fullName evidence="2">Bleomycin resistance protein</fullName>
    </recommendedName>
</protein>
<sequence length="158" mass="17649">MEPLPDPVERARASGSGAPPEGGFSALTPELSVSDLDASLRFWCDLLGFAVAYDRPAARFAYLTRGRAQIMLCQLNGRWSTGVLDRPYGRGVNFQIMVDRLDPILAALETARWPLFDEPREAWYRTGPIEAGQREFLVQDPDGYLVRLAESLGHRKPE</sequence>
<keyword evidence="7" id="KW-1185">Reference proteome</keyword>
<evidence type="ECO:0000256" key="1">
    <source>
        <dbReference type="ARBA" id="ARBA00011051"/>
    </source>
</evidence>
<proteinExistence type="inferred from homology"/>
<dbReference type="Proteomes" id="UP001055117">
    <property type="component" value="Unassembled WGS sequence"/>
</dbReference>
<evidence type="ECO:0000256" key="3">
    <source>
        <dbReference type="ARBA" id="ARBA00023251"/>
    </source>
</evidence>
<evidence type="ECO:0000256" key="2">
    <source>
        <dbReference type="ARBA" id="ARBA00021572"/>
    </source>
</evidence>
<comment type="caution">
    <text evidence="6">The sequence shown here is derived from an EMBL/GenBank/DDBJ whole genome shotgun (WGS) entry which is preliminary data.</text>
</comment>
<keyword evidence="3" id="KW-0046">Antibiotic resistance</keyword>
<organism evidence="6 7">
    <name type="scientific">Methylobacterium cerastii</name>
    <dbReference type="NCBI Taxonomy" id="932741"/>
    <lineage>
        <taxon>Bacteria</taxon>
        <taxon>Pseudomonadati</taxon>
        <taxon>Pseudomonadota</taxon>
        <taxon>Alphaproteobacteria</taxon>
        <taxon>Hyphomicrobiales</taxon>
        <taxon>Methylobacteriaceae</taxon>
        <taxon>Methylobacterium</taxon>
    </lineage>
</organism>
<feature type="domain" description="VOC" evidence="5">
    <location>
        <begin position="23"/>
        <end position="151"/>
    </location>
</feature>
<accession>A0ABQ4QP64</accession>
<reference evidence="6 7" key="1">
    <citation type="journal article" date="2021" name="Front. Microbiol.">
        <title>Comprehensive Comparative Genomics and Phenotyping of Methylobacterium Species.</title>
        <authorList>
            <person name="Alessa O."/>
            <person name="Ogura Y."/>
            <person name="Fujitani Y."/>
            <person name="Takami H."/>
            <person name="Hayashi T."/>
            <person name="Sahin N."/>
            <person name="Tani A."/>
        </authorList>
    </citation>
    <scope>NUCLEOTIDE SEQUENCE [LARGE SCALE GENOMIC DNA]</scope>
    <source>
        <strain evidence="6 7">DSM 23679</strain>
    </source>
</reference>
<name>A0ABQ4QP64_9HYPH</name>
<feature type="region of interest" description="Disordered" evidence="4">
    <location>
        <begin position="1"/>
        <end position="24"/>
    </location>
</feature>
<dbReference type="EMBL" id="BPQG01000080">
    <property type="protein sequence ID" value="GJD46506.1"/>
    <property type="molecule type" value="Genomic_DNA"/>
</dbReference>
<dbReference type="PROSITE" id="PS51819">
    <property type="entry name" value="VOC"/>
    <property type="match status" value="1"/>
</dbReference>
<dbReference type="Gene3D" id="3.10.180.10">
    <property type="entry name" value="2,3-Dihydroxybiphenyl 1,2-Dioxygenase, domain 1"/>
    <property type="match status" value="1"/>
</dbReference>
<dbReference type="CDD" id="cd08349">
    <property type="entry name" value="BLMA_like"/>
    <property type="match status" value="1"/>
</dbReference>
<comment type="similarity">
    <text evidence="1">Belongs to the bleomycin resistance protein family.</text>
</comment>
<dbReference type="RefSeq" id="WP_147764292.1">
    <property type="nucleotide sequence ID" value="NZ_BPQG01000080.1"/>
</dbReference>
<gene>
    <name evidence="6" type="ORF">AFCDBAGC_4388</name>
</gene>